<proteinExistence type="predicted"/>
<reference evidence="1" key="1">
    <citation type="submission" date="2023-10" db="EMBL/GenBank/DDBJ databases">
        <title>Genome assembly of Pristionchus species.</title>
        <authorList>
            <person name="Yoshida K."/>
            <person name="Sommer R.J."/>
        </authorList>
    </citation>
    <scope>NUCLEOTIDE SEQUENCE</scope>
    <source>
        <strain evidence="1">RS0144</strain>
    </source>
</reference>
<organism evidence="1 2">
    <name type="scientific">Pristionchus entomophagus</name>
    <dbReference type="NCBI Taxonomy" id="358040"/>
    <lineage>
        <taxon>Eukaryota</taxon>
        <taxon>Metazoa</taxon>
        <taxon>Ecdysozoa</taxon>
        <taxon>Nematoda</taxon>
        <taxon>Chromadorea</taxon>
        <taxon>Rhabditida</taxon>
        <taxon>Rhabditina</taxon>
        <taxon>Diplogasteromorpha</taxon>
        <taxon>Diplogasteroidea</taxon>
        <taxon>Neodiplogasteridae</taxon>
        <taxon>Pristionchus</taxon>
    </lineage>
</organism>
<feature type="non-terminal residue" evidence="1">
    <location>
        <position position="107"/>
    </location>
</feature>
<protein>
    <submittedName>
        <fullName evidence="1">Uncharacterized protein</fullName>
    </submittedName>
</protein>
<accession>A0AAV5TRH5</accession>
<gene>
    <name evidence="1" type="ORF">PENTCL1PPCAC_18808</name>
</gene>
<sequence length="107" mass="12332">TEDENVPWKIFSDVDTLVCGREFTVIFTSVKCNIIRSSTETVVQRLHSGEKPYKGVFVVPQVGLWINKKKVHGHGNITFYTGAGRDEDEDRYVLQTWPCELLPDWIF</sequence>
<evidence type="ECO:0000313" key="1">
    <source>
        <dbReference type="EMBL" id="GMS96633.1"/>
    </source>
</evidence>
<feature type="non-terminal residue" evidence="1">
    <location>
        <position position="1"/>
    </location>
</feature>
<name>A0AAV5TRH5_9BILA</name>
<evidence type="ECO:0000313" key="2">
    <source>
        <dbReference type="Proteomes" id="UP001432027"/>
    </source>
</evidence>
<dbReference type="Proteomes" id="UP001432027">
    <property type="component" value="Unassembled WGS sequence"/>
</dbReference>
<comment type="caution">
    <text evidence="1">The sequence shown here is derived from an EMBL/GenBank/DDBJ whole genome shotgun (WGS) entry which is preliminary data.</text>
</comment>
<dbReference type="AlphaFoldDB" id="A0AAV5TRH5"/>
<keyword evidence="2" id="KW-1185">Reference proteome</keyword>
<dbReference type="EMBL" id="BTSX01000004">
    <property type="protein sequence ID" value="GMS96633.1"/>
    <property type="molecule type" value="Genomic_DNA"/>
</dbReference>